<protein>
    <submittedName>
        <fullName evidence="7">YjcZ family sporulation protein</fullName>
    </submittedName>
</protein>
<dbReference type="Proteomes" id="UP001058072">
    <property type="component" value="Chromosome"/>
</dbReference>
<evidence type="ECO:0000313" key="8">
    <source>
        <dbReference type="Proteomes" id="UP001058072"/>
    </source>
</evidence>
<evidence type="ECO:0000256" key="3">
    <source>
        <dbReference type="ARBA" id="ARBA00022692"/>
    </source>
</evidence>
<keyword evidence="4 6" id="KW-1133">Transmembrane helix</keyword>
<reference evidence="7" key="1">
    <citation type="submission" date="2021-03" db="EMBL/GenBank/DDBJ databases">
        <title>Comparative Genomics and Metabolomics in the genus Turicibacter.</title>
        <authorList>
            <person name="Maki J."/>
            <person name="Looft T."/>
        </authorList>
    </citation>
    <scope>NUCLEOTIDE SEQUENCE</scope>
    <source>
        <strain evidence="7">ISU324</strain>
    </source>
</reference>
<proteinExistence type="inferred from homology"/>
<name>A0A9Q9FFG7_9FIRM</name>
<evidence type="ECO:0000256" key="2">
    <source>
        <dbReference type="ARBA" id="ARBA00010221"/>
    </source>
</evidence>
<dbReference type="EMBL" id="CP071250">
    <property type="protein sequence ID" value="UUF08562.1"/>
    <property type="molecule type" value="Genomic_DNA"/>
</dbReference>
<feature type="transmembrane region" description="Helical" evidence="6">
    <location>
        <begin position="42"/>
        <end position="62"/>
    </location>
</feature>
<dbReference type="NCBIfam" id="TIGR01732">
    <property type="entry name" value="tiny_TM_bacill"/>
    <property type="match status" value="1"/>
</dbReference>
<evidence type="ECO:0000256" key="1">
    <source>
        <dbReference type="ARBA" id="ARBA00004370"/>
    </source>
</evidence>
<evidence type="ECO:0000256" key="4">
    <source>
        <dbReference type="ARBA" id="ARBA00022989"/>
    </source>
</evidence>
<dbReference type="GO" id="GO:0016020">
    <property type="term" value="C:membrane"/>
    <property type="evidence" value="ECO:0007669"/>
    <property type="project" value="UniProtKB-SubCell"/>
</dbReference>
<dbReference type="AlphaFoldDB" id="A0A9Q9FFG7"/>
<evidence type="ECO:0000256" key="6">
    <source>
        <dbReference type="SAM" id="Phobius"/>
    </source>
</evidence>
<sequence>MMYNYGTGCNYNYGGYIGGYGYGGYAPVAYQVPTANGRGHNFALILVLFILLAIIGCCGGFGGNNTGCGFGF</sequence>
<organism evidence="7 8">
    <name type="scientific">Turicibacter bilis</name>
    <dbReference type="NCBI Taxonomy" id="2735723"/>
    <lineage>
        <taxon>Bacteria</taxon>
        <taxon>Bacillati</taxon>
        <taxon>Bacillota</taxon>
        <taxon>Erysipelotrichia</taxon>
        <taxon>Erysipelotrichales</taxon>
        <taxon>Turicibacteraceae</taxon>
        <taxon>Turicibacter</taxon>
    </lineage>
</organism>
<comment type="similarity">
    <text evidence="2">Belongs to the SscA family.</text>
</comment>
<keyword evidence="5 6" id="KW-0472">Membrane</keyword>
<comment type="subcellular location">
    <subcellularLocation>
        <location evidence="1">Membrane</location>
    </subcellularLocation>
</comment>
<dbReference type="Pfam" id="PF09680">
    <property type="entry name" value="YjcZ_2"/>
    <property type="match status" value="1"/>
</dbReference>
<keyword evidence="3 6" id="KW-0812">Transmembrane</keyword>
<gene>
    <name evidence="7" type="ORF">J0J70_00640</name>
</gene>
<evidence type="ECO:0000313" key="7">
    <source>
        <dbReference type="EMBL" id="UUF08562.1"/>
    </source>
</evidence>
<dbReference type="InterPro" id="IPR010070">
    <property type="entry name" value="YjcZ-like"/>
</dbReference>
<evidence type="ECO:0000256" key="5">
    <source>
        <dbReference type="ARBA" id="ARBA00023136"/>
    </source>
</evidence>
<accession>A0A9Q9FFG7</accession>